<evidence type="ECO:0000256" key="1">
    <source>
        <dbReference type="SAM" id="MobiDB-lite"/>
    </source>
</evidence>
<name>A0A1Y6C6I0_9PROT</name>
<gene>
    <name evidence="4" type="ORF">SAMN05428998_11366</name>
</gene>
<evidence type="ECO:0000259" key="3">
    <source>
        <dbReference type="Pfam" id="PF05239"/>
    </source>
</evidence>
<reference evidence="4 5" key="1">
    <citation type="submission" date="2017-04" db="EMBL/GenBank/DDBJ databases">
        <authorList>
            <person name="Afonso C.L."/>
            <person name="Miller P.J."/>
            <person name="Scott M.A."/>
            <person name="Spackman E."/>
            <person name="Goraichik I."/>
            <person name="Dimitrov K.M."/>
            <person name="Suarez D.L."/>
            <person name="Swayne D.E."/>
        </authorList>
    </citation>
    <scope>NUCLEOTIDE SEQUENCE [LARGE SCALE GENOMIC DNA]</scope>
    <source>
        <strain evidence="4 5">USBA 355</strain>
    </source>
</reference>
<keyword evidence="2" id="KW-0732">Signal</keyword>
<dbReference type="Pfam" id="PF05239">
    <property type="entry name" value="PRC"/>
    <property type="match status" value="1"/>
</dbReference>
<keyword evidence="5" id="KW-1185">Reference proteome</keyword>
<protein>
    <submittedName>
        <fullName evidence="4">Sporulation protein YlmC, PRC-barrel domain family</fullName>
    </submittedName>
</protein>
<dbReference type="AlphaFoldDB" id="A0A1Y6C6I0"/>
<evidence type="ECO:0000313" key="4">
    <source>
        <dbReference type="EMBL" id="SMF38762.1"/>
    </source>
</evidence>
<dbReference type="SUPFAM" id="SSF50346">
    <property type="entry name" value="PRC-barrel domain"/>
    <property type="match status" value="1"/>
</dbReference>
<dbReference type="InterPro" id="IPR011033">
    <property type="entry name" value="PRC_barrel-like_sf"/>
</dbReference>
<dbReference type="STRING" id="560819.SAMN05428998_11366"/>
<feature type="region of interest" description="Disordered" evidence="1">
    <location>
        <begin position="25"/>
        <end position="53"/>
    </location>
</feature>
<feature type="chain" id="PRO_5013255306" evidence="2">
    <location>
        <begin position="23"/>
        <end position="196"/>
    </location>
</feature>
<feature type="compositionally biased region" description="Basic and acidic residues" evidence="1">
    <location>
        <begin position="160"/>
        <end position="176"/>
    </location>
</feature>
<evidence type="ECO:0000256" key="2">
    <source>
        <dbReference type="SAM" id="SignalP"/>
    </source>
</evidence>
<feature type="domain" description="PRC-barrel" evidence="3">
    <location>
        <begin position="73"/>
        <end position="138"/>
    </location>
</feature>
<proteinExistence type="predicted"/>
<dbReference type="Proteomes" id="UP000192917">
    <property type="component" value="Unassembled WGS sequence"/>
</dbReference>
<evidence type="ECO:0000313" key="5">
    <source>
        <dbReference type="Proteomes" id="UP000192917"/>
    </source>
</evidence>
<dbReference type="PANTHER" id="PTHR36505">
    <property type="entry name" value="BLR1072 PROTEIN"/>
    <property type="match status" value="1"/>
</dbReference>
<organism evidence="4 5">
    <name type="scientific">Tistlia consotensis USBA 355</name>
    <dbReference type="NCBI Taxonomy" id="560819"/>
    <lineage>
        <taxon>Bacteria</taxon>
        <taxon>Pseudomonadati</taxon>
        <taxon>Pseudomonadota</taxon>
        <taxon>Alphaproteobacteria</taxon>
        <taxon>Rhodospirillales</taxon>
        <taxon>Rhodovibrionaceae</taxon>
        <taxon>Tistlia</taxon>
    </lineage>
</organism>
<dbReference type="InterPro" id="IPR027275">
    <property type="entry name" value="PRC-brl_dom"/>
</dbReference>
<dbReference type="EMBL" id="FWZX01000013">
    <property type="protein sequence ID" value="SMF38762.1"/>
    <property type="molecule type" value="Genomic_DNA"/>
</dbReference>
<feature type="region of interest" description="Disordered" evidence="1">
    <location>
        <begin position="156"/>
        <end position="196"/>
    </location>
</feature>
<dbReference type="PANTHER" id="PTHR36505:SF1">
    <property type="entry name" value="BLR1072 PROTEIN"/>
    <property type="match status" value="1"/>
</dbReference>
<feature type="signal peptide" evidence="2">
    <location>
        <begin position="1"/>
        <end position="22"/>
    </location>
</feature>
<dbReference type="RefSeq" id="WP_085123743.1">
    <property type="nucleotide sequence ID" value="NZ_FWZX01000013.1"/>
</dbReference>
<accession>A0A1Y6C6I0</accession>
<sequence length="196" mass="19858">MLRSLLTTTALVALLAGGAAYGQTTQSGGDATAPATPKAAVEGQADAGAKSDAKAGMDAAAPAGGFVTEQDGNEVLATDYIGQSVRNGQDEKVGDINDLVMDKDGKVTAAVIGVGGFLGVGEKQVGVPIDSIEARTDKDGNVQLVMQSTREELEAAPDFVDLKDKMDAQQAAREKQQMNQSPAPAVPAPATGGTTN</sequence>
<dbReference type="Gene3D" id="2.30.30.240">
    <property type="entry name" value="PRC-barrel domain"/>
    <property type="match status" value="1"/>
</dbReference>